<sequence>MMNRRPNLNGSGGPRSIGVPLLCPSNRVLLEREEVSQDPVMASSFRPSAFPSLHVVPRPPPPDDVWSKRPTAAHRKRRDLQSLVPVQDGCRESPGWINSSSSQLPAKTNRRRRNKELSFTEVLKNYKLLPDSRPSSPESLHQHEMMIPRIPVSITRPEGRPSNPRRPTRRPVRPVVLVQPDVQPSRPEGRPSNSRRPTRRPVRPVVLVQSDVQPSKPEGRPSNSRRPTRRPVRPVVLVQPDVQPSKPEGRPSNSRRPTRRPVRQVVLVQPDVQPSRPEGRPSNSRRPTRRPVSPVVLVQPDVQPSRPEGRPSNPRPPNRRPVRPVVLVQPDVQPSRPEGRPSNSRRPTRRPVSPVVLVQPDVQPSRPEGRPSNPRPPTRRPVSPVGLVQLDVQPSRPEGRPSNPQCPNRRPVSPVGLVQSYVQPSRPEGRPSNPRSTTRRKVRPSNPVCPVILESRPPSPVSITTSIVDLVQFESCPAVSLVQPESRPACPLTLEELALSESCSFSNNVFVLSMPKAAQPEEAARGSSSAPRDIIRPEAFVQTGPLLARRAQRDAPPPKKLPKPPVDPRPKLLPSLGQGNVSLVSANAWDERTKKKRKKGVRVQRSSLGLRHIPRDLELAMMRPRLVKSADPSQRPYQPWDDEDEVDIYALRRTAFMCPMYDQEESSGRGNKRVAVEALDNIPFRRKITLCYFMGAQGHAAKRLLTPPPSIYTTPP</sequence>
<evidence type="ECO:0000256" key="1">
    <source>
        <dbReference type="SAM" id="MobiDB-lite"/>
    </source>
</evidence>
<proteinExistence type="predicted"/>
<dbReference type="RefSeq" id="XP_045568495.1">
    <property type="nucleotide sequence ID" value="XM_045712539.1"/>
</dbReference>
<evidence type="ECO:0000313" key="4">
    <source>
        <dbReference type="RefSeq" id="XP_045568495.1"/>
    </source>
</evidence>
<protein>
    <submittedName>
        <fullName evidence="3 4">Mediator of DNA damage checkpoint protein 1-like</fullName>
    </submittedName>
</protein>
<organism evidence="2 3">
    <name type="scientific">Salmo salar</name>
    <name type="common">Atlantic salmon</name>
    <dbReference type="NCBI Taxonomy" id="8030"/>
    <lineage>
        <taxon>Eukaryota</taxon>
        <taxon>Metazoa</taxon>
        <taxon>Chordata</taxon>
        <taxon>Craniata</taxon>
        <taxon>Vertebrata</taxon>
        <taxon>Euteleostomi</taxon>
        <taxon>Actinopterygii</taxon>
        <taxon>Neopterygii</taxon>
        <taxon>Teleostei</taxon>
        <taxon>Protacanthopterygii</taxon>
        <taxon>Salmoniformes</taxon>
        <taxon>Salmonidae</taxon>
        <taxon>Salmoninae</taxon>
        <taxon>Salmo</taxon>
    </lineage>
</organism>
<feature type="compositionally biased region" description="Low complexity" evidence="1">
    <location>
        <begin position="173"/>
        <end position="182"/>
    </location>
</feature>
<feature type="compositionally biased region" description="Low complexity" evidence="1">
    <location>
        <begin position="263"/>
        <end position="312"/>
    </location>
</feature>
<reference evidence="3 4" key="1">
    <citation type="submission" date="2025-05" db="UniProtKB">
        <authorList>
            <consortium name="RefSeq"/>
        </authorList>
    </citation>
    <scope>IDENTIFICATION</scope>
</reference>
<feature type="region of interest" description="Disordered" evidence="1">
    <location>
        <begin position="129"/>
        <end position="449"/>
    </location>
</feature>
<feature type="region of interest" description="Disordered" evidence="1">
    <location>
        <begin position="545"/>
        <end position="578"/>
    </location>
</feature>
<dbReference type="Proteomes" id="UP001652741">
    <property type="component" value="Unplaced"/>
</dbReference>
<feature type="compositionally biased region" description="Low complexity" evidence="1">
    <location>
        <begin position="323"/>
        <end position="358"/>
    </location>
</feature>
<evidence type="ECO:0000313" key="5">
    <source>
        <dbReference type="RefSeq" id="XP_045568496.1"/>
    </source>
</evidence>
<name>A0ABM3EBT7_SALSA</name>
<evidence type="ECO:0000313" key="3">
    <source>
        <dbReference type="RefSeq" id="XP_045568494.1"/>
    </source>
</evidence>
<accession>A0ABM3EBT7</accession>
<keyword evidence="2" id="KW-1185">Reference proteome</keyword>
<dbReference type="RefSeq" id="XP_045568494.1">
    <property type="nucleotide sequence ID" value="XM_045712538.1"/>
</dbReference>
<feature type="compositionally biased region" description="Low complexity" evidence="1">
    <location>
        <begin position="233"/>
        <end position="255"/>
    </location>
</feature>
<feature type="compositionally biased region" description="Polar residues" evidence="1">
    <location>
        <begin position="96"/>
        <end position="106"/>
    </location>
</feature>
<dbReference type="GeneID" id="123733163"/>
<feature type="region of interest" description="Disordered" evidence="1">
    <location>
        <begin position="52"/>
        <end position="116"/>
    </location>
</feature>
<gene>
    <name evidence="3 4 5" type="primary">LOC123733163</name>
</gene>
<evidence type="ECO:0000313" key="2">
    <source>
        <dbReference type="Proteomes" id="UP001652741"/>
    </source>
</evidence>
<dbReference type="RefSeq" id="XP_045568496.1">
    <property type="nucleotide sequence ID" value="XM_045712540.1"/>
</dbReference>